<organism evidence="1">
    <name type="scientific">Burkholderia pseudomallei</name>
    <name type="common">Pseudomonas pseudomallei</name>
    <dbReference type="NCBI Taxonomy" id="28450"/>
    <lineage>
        <taxon>Bacteria</taxon>
        <taxon>Pseudomonadati</taxon>
        <taxon>Pseudomonadota</taxon>
        <taxon>Betaproteobacteria</taxon>
        <taxon>Burkholderiales</taxon>
        <taxon>Burkholderiaceae</taxon>
        <taxon>Burkholderia</taxon>
        <taxon>pseudomallei group</taxon>
    </lineage>
</organism>
<dbReference type="InterPro" id="IPR029278">
    <property type="entry name" value="Imm26"/>
</dbReference>
<protein>
    <recommendedName>
        <fullName evidence="2">Phosphotriesterase</fullName>
    </recommendedName>
</protein>
<evidence type="ECO:0000313" key="1">
    <source>
        <dbReference type="EMBL" id="AJL34933.1"/>
    </source>
</evidence>
<proteinExistence type="predicted"/>
<name>A0A0C5BEV7_BURPE</name>
<dbReference type="EMBL" id="KF418775">
    <property type="protein sequence ID" value="AJL34933.1"/>
    <property type="molecule type" value="Genomic_DNA"/>
</dbReference>
<dbReference type="Pfam" id="PF15428">
    <property type="entry name" value="Imm26"/>
    <property type="match status" value="1"/>
</dbReference>
<accession>A0A0C5BEV7</accession>
<keyword evidence="1" id="KW-0614">Plasmid</keyword>
<reference evidence="1" key="1">
    <citation type="submission" date="2013-07" db="EMBL/GenBank/DDBJ databases">
        <title>Complete sequence of a native Burkholderia pseudomallei plasmid.</title>
        <authorList>
            <person name="Stone J.K."/>
            <person name="Bollig M.C."/>
            <person name="Gibbons H.S."/>
            <person name="Mayo M."/>
            <person name="Currie B.J."/>
            <person name="Keim P."/>
            <person name="Tuanyok A."/>
        </authorList>
    </citation>
    <scope>NUCLEOTIDE SEQUENCE</scope>
    <source>
        <strain evidence="1">MSHR1950</strain>
        <plasmid evidence="1">pBPSE01</plasmid>
    </source>
</reference>
<geneLocation type="plasmid" evidence="1">
    <name>pBPSE01</name>
</geneLocation>
<evidence type="ECO:0008006" key="2">
    <source>
        <dbReference type="Google" id="ProtNLM"/>
    </source>
</evidence>
<dbReference type="AlphaFoldDB" id="A0A0C5BEV7"/>
<sequence length="162" mass="18140">MLMASAKKLGWDAKSRTMLKHIKSGDLFAFALGNGKYGFGRIISSVSLGHVAEFFDRIADDPNLDASDIVSCKRLKQPVVLDSYSLFDRKMEGDWRIIAHQEKFHPTDIDGVFFTYGDGAGRRKVDVFGAENPVSEKEAKDLPFYSPLGDEDVKREVYGIEN</sequence>
<gene>
    <name evidence="1" type="ORF">pBPS050</name>
</gene>